<feature type="region of interest" description="Disordered" evidence="1">
    <location>
        <begin position="1"/>
        <end position="22"/>
    </location>
</feature>
<name>A0A6P1D0W0_9NOCA</name>
<evidence type="ECO:0000256" key="1">
    <source>
        <dbReference type="SAM" id="MobiDB-lite"/>
    </source>
</evidence>
<dbReference type="EMBL" id="JAAGVB010000065">
    <property type="protein sequence ID" value="NEW36195.1"/>
    <property type="molecule type" value="Genomic_DNA"/>
</dbReference>
<comment type="caution">
    <text evidence="2">The sequence shown here is derived from an EMBL/GenBank/DDBJ whole genome shotgun (WGS) entry which is preliminary data.</text>
</comment>
<reference evidence="2 3" key="1">
    <citation type="submission" date="2020-01" db="EMBL/GenBank/DDBJ databases">
        <title>Genetics and antimicrobial susceptibilities of Nocardia species isolated from the soil; a comparison with species isolated from humans.</title>
        <authorList>
            <person name="Carrasco G."/>
            <person name="Monzon S."/>
            <person name="Sansegundo M."/>
            <person name="Garcia E."/>
            <person name="Garrido N."/>
            <person name="Medina M.J."/>
            <person name="Villalon P."/>
            <person name="Ramirez-Arocha A.C."/>
            <person name="Jimenez P."/>
            <person name="Cuesta I."/>
            <person name="Valdezate S."/>
        </authorList>
    </citation>
    <scope>NUCLEOTIDE SEQUENCE [LARGE SCALE GENOMIC DNA]</scope>
    <source>
        <strain evidence="2 3">CNM20110626</strain>
    </source>
</reference>
<gene>
    <name evidence="2" type="ORF">GV791_27065</name>
</gene>
<proteinExistence type="predicted"/>
<protein>
    <submittedName>
        <fullName evidence="2">Uncharacterized protein</fullName>
    </submittedName>
</protein>
<accession>A0A6P1D0W0</accession>
<dbReference type="AlphaFoldDB" id="A0A6P1D0W0"/>
<sequence>MEGVEPLDNSSDAPAARAADDPAYEHCHEAPVLFSDRHARGIIAIHERIGCSFDTCNRLRAARLYLGTVE</sequence>
<dbReference type="RefSeq" id="WP_014350521.1">
    <property type="nucleotide sequence ID" value="NZ_AP026975.1"/>
</dbReference>
<evidence type="ECO:0000313" key="2">
    <source>
        <dbReference type="EMBL" id="NEW36195.1"/>
    </source>
</evidence>
<organism evidence="2 3">
    <name type="scientific">Nocardia cyriacigeorgica</name>
    <dbReference type="NCBI Taxonomy" id="135487"/>
    <lineage>
        <taxon>Bacteria</taxon>
        <taxon>Bacillati</taxon>
        <taxon>Actinomycetota</taxon>
        <taxon>Actinomycetes</taxon>
        <taxon>Mycobacteriales</taxon>
        <taxon>Nocardiaceae</taxon>
        <taxon>Nocardia</taxon>
    </lineage>
</organism>
<dbReference type="Proteomes" id="UP000471166">
    <property type="component" value="Unassembled WGS sequence"/>
</dbReference>
<evidence type="ECO:0000313" key="3">
    <source>
        <dbReference type="Proteomes" id="UP000471166"/>
    </source>
</evidence>